<dbReference type="InterPro" id="IPR050849">
    <property type="entry name" value="HAD-like_hydrolase_phosphatase"/>
</dbReference>
<sequence length="303" mass="34261">MTSRKLKRPTRLVLDYDGTITKQDTMFLLGNLPKQSTKLSWQEIVDAYVKDYTKWQNEKFDWKNYDASEYSAWLATRGWVELKSAQRVQDCGFFKGVTEDDVEKAVRKALASGQLELHKGWDDLFKLYLPEATTEAGNESSLEILSVNWSRTAIRHGLLADTNDSPLQALIGRIPVYANQIQGIDSPDGSTGIIVNPDGSDLRTNIDKINRLRKTARSPHVFTVYIGDSSTDFDCLWEADLGIWLYDVPEDQYEEASRKVFSPLKYVPPPLSSLKDLDGKKEAFYWAPNFKTVLDVLSSSSAG</sequence>
<keyword evidence="2" id="KW-1185">Reference proteome</keyword>
<dbReference type="Gene3D" id="3.40.50.1000">
    <property type="entry name" value="HAD superfamily/HAD-like"/>
    <property type="match status" value="1"/>
</dbReference>
<protein>
    <submittedName>
        <fullName evidence="1">Uncharacterized protein</fullName>
    </submittedName>
</protein>
<dbReference type="Proteomes" id="UP001302367">
    <property type="component" value="Chromosome 9"/>
</dbReference>
<dbReference type="InterPro" id="IPR023214">
    <property type="entry name" value="HAD_sf"/>
</dbReference>
<dbReference type="SUPFAM" id="SSF56784">
    <property type="entry name" value="HAD-like"/>
    <property type="match status" value="1"/>
</dbReference>
<dbReference type="RefSeq" id="XP_065459651.1">
    <property type="nucleotide sequence ID" value="XM_065603579.1"/>
</dbReference>
<dbReference type="InterPro" id="IPR036412">
    <property type="entry name" value="HAD-like_sf"/>
</dbReference>
<dbReference type="EMBL" id="CP134192">
    <property type="protein sequence ID" value="WPB08022.1"/>
    <property type="molecule type" value="Genomic_DNA"/>
</dbReference>
<dbReference type="GeneID" id="90644875"/>
<evidence type="ECO:0000313" key="1">
    <source>
        <dbReference type="EMBL" id="WPB08022.1"/>
    </source>
</evidence>
<accession>A0ABZ0P7Y0</accession>
<reference evidence="1 2" key="1">
    <citation type="submission" date="2023-09" db="EMBL/GenBank/DDBJ databases">
        <title>Complete-Gapless Cercospora beticola genome.</title>
        <authorList>
            <person name="Wyatt N.A."/>
            <person name="Spanner R.E."/>
            <person name="Bolton M.D."/>
        </authorList>
    </citation>
    <scope>NUCLEOTIDE SEQUENCE [LARGE SCALE GENOMIC DNA]</scope>
    <source>
        <strain evidence="1">Cb09-40</strain>
    </source>
</reference>
<gene>
    <name evidence="1" type="ORF">RHO25_012686</name>
</gene>
<proteinExistence type="predicted"/>
<dbReference type="PANTHER" id="PTHR28181">
    <property type="entry name" value="UPF0655 PROTEIN YCR015C"/>
    <property type="match status" value="1"/>
</dbReference>
<organism evidence="1 2">
    <name type="scientific">Cercospora beticola</name>
    <name type="common">Sugarbeet leaf spot fungus</name>
    <dbReference type="NCBI Taxonomy" id="122368"/>
    <lineage>
        <taxon>Eukaryota</taxon>
        <taxon>Fungi</taxon>
        <taxon>Dikarya</taxon>
        <taxon>Ascomycota</taxon>
        <taxon>Pezizomycotina</taxon>
        <taxon>Dothideomycetes</taxon>
        <taxon>Dothideomycetidae</taxon>
        <taxon>Mycosphaerellales</taxon>
        <taxon>Mycosphaerellaceae</taxon>
        <taxon>Cercospora</taxon>
    </lineage>
</organism>
<evidence type="ECO:0000313" key="2">
    <source>
        <dbReference type="Proteomes" id="UP001302367"/>
    </source>
</evidence>
<dbReference type="PANTHER" id="PTHR28181:SF1">
    <property type="entry name" value="COLD TOLERANCE PROTEIN 1"/>
    <property type="match status" value="1"/>
</dbReference>
<name>A0ABZ0P7Y0_CERBT</name>